<protein>
    <recommendedName>
        <fullName evidence="2">Glycosyltransferase 2-like domain-containing protein</fullName>
    </recommendedName>
</protein>
<name>X1EJ41_9ZZZZ</name>
<reference evidence="1" key="1">
    <citation type="journal article" date="2014" name="Front. Microbiol.">
        <title>High frequency of phylogenetically diverse reductive dehalogenase-homologous genes in deep subseafloor sedimentary metagenomes.</title>
        <authorList>
            <person name="Kawai M."/>
            <person name="Futagami T."/>
            <person name="Toyoda A."/>
            <person name="Takaki Y."/>
            <person name="Nishi S."/>
            <person name="Hori S."/>
            <person name="Arai W."/>
            <person name="Tsubouchi T."/>
            <person name="Morono Y."/>
            <person name="Uchiyama I."/>
            <person name="Ito T."/>
            <person name="Fujiyama A."/>
            <person name="Inagaki F."/>
            <person name="Takami H."/>
        </authorList>
    </citation>
    <scope>NUCLEOTIDE SEQUENCE</scope>
    <source>
        <strain evidence="1">Expedition CK06-06</strain>
    </source>
</reference>
<dbReference type="InterPro" id="IPR029044">
    <property type="entry name" value="Nucleotide-diphossugar_trans"/>
</dbReference>
<dbReference type="EMBL" id="BARU01010391">
    <property type="protein sequence ID" value="GAH32607.1"/>
    <property type="molecule type" value="Genomic_DNA"/>
</dbReference>
<dbReference type="Gene3D" id="3.90.550.10">
    <property type="entry name" value="Spore Coat Polysaccharide Biosynthesis Protein SpsA, Chain A"/>
    <property type="match status" value="1"/>
</dbReference>
<organism evidence="1">
    <name type="scientific">marine sediment metagenome</name>
    <dbReference type="NCBI Taxonomy" id="412755"/>
    <lineage>
        <taxon>unclassified sequences</taxon>
        <taxon>metagenomes</taxon>
        <taxon>ecological metagenomes</taxon>
    </lineage>
</organism>
<accession>X1EJ41</accession>
<sequence>NATLDMVDTEFLLQIDDDNYIPSNTLDIIPFLRNRNEIGAVALGWVFPSGFLQFDAYDIEIINNYLVRTFKAGKTAQYYDGLTFLYPYDFIPNCALFKKAVFDDVRWDEKFIISGEHEDFFLSMLKRDWIFAISPSLYIYHDWGGEPEFENHRRGIENQKSYDYLMSKWHLKGIAPRRQISMFLEHFQWFNWMMDKHRIVKRKVITGEVMREEEMIKF</sequence>
<gene>
    <name evidence="1" type="ORF">S03H2_19825</name>
</gene>
<feature type="non-terminal residue" evidence="1">
    <location>
        <position position="1"/>
    </location>
</feature>
<proteinExistence type="predicted"/>
<comment type="caution">
    <text evidence="1">The sequence shown here is derived from an EMBL/GenBank/DDBJ whole genome shotgun (WGS) entry which is preliminary data.</text>
</comment>
<evidence type="ECO:0000313" key="1">
    <source>
        <dbReference type="EMBL" id="GAH32607.1"/>
    </source>
</evidence>
<dbReference type="AlphaFoldDB" id="X1EJ41"/>
<evidence type="ECO:0008006" key="2">
    <source>
        <dbReference type="Google" id="ProtNLM"/>
    </source>
</evidence>
<dbReference type="SUPFAM" id="SSF53448">
    <property type="entry name" value="Nucleotide-diphospho-sugar transferases"/>
    <property type="match status" value="1"/>
</dbReference>